<comment type="caution">
    <text evidence="2">The sequence shown here is derived from an EMBL/GenBank/DDBJ whole genome shotgun (WGS) entry which is preliminary data.</text>
</comment>
<protein>
    <submittedName>
        <fullName evidence="2">Uncharacterized protein</fullName>
    </submittedName>
</protein>
<gene>
    <name evidence="2" type="ORF">CEXT_800081</name>
</gene>
<accession>A0AAV4ULS7</accession>
<dbReference type="AlphaFoldDB" id="A0AAV4ULS7"/>
<organism evidence="2 3">
    <name type="scientific">Caerostris extrusa</name>
    <name type="common">Bark spider</name>
    <name type="synonym">Caerostris bankana</name>
    <dbReference type="NCBI Taxonomy" id="172846"/>
    <lineage>
        <taxon>Eukaryota</taxon>
        <taxon>Metazoa</taxon>
        <taxon>Ecdysozoa</taxon>
        <taxon>Arthropoda</taxon>
        <taxon>Chelicerata</taxon>
        <taxon>Arachnida</taxon>
        <taxon>Araneae</taxon>
        <taxon>Araneomorphae</taxon>
        <taxon>Entelegynae</taxon>
        <taxon>Araneoidea</taxon>
        <taxon>Araneidae</taxon>
        <taxon>Caerostris</taxon>
    </lineage>
</organism>
<feature type="compositionally biased region" description="Polar residues" evidence="1">
    <location>
        <begin position="72"/>
        <end position="84"/>
    </location>
</feature>
<keyword evidence="3" id="KW-1185">Reference proteome</keyword>
<proteinExistence type="predicted"/>
<name>A0AAV4ULS7_CAEEX</name>
<dbReference type="Proteomes" id="UP001054945">
    <property type="component" value="Unassembled WGS sequence"/>
</dbReference>
<sequence>MQLPYIIRMHVKSPSCRVVDTDAPSLQKRKKSTLIFQEADTCCQSAHSQNVRKMNALRGRDLKKKKEVREQWNLSPQKRNSSPFESPVQRK</sequence>
<evidence type="ECO:0000313" key="3">
    <source>
        <dbReference type="Proteomes" id="UP001054945"/>
    </source>
</evidence>
<evidence type="ECO:0000256" key="1">
    <source>
        <dbReference type="SAM" id="MobiDB-lite"/>
    </source>
</evidence>
<feature type="region of interest" description="Disordered" evidence="1">
    <location>
        <begin position="53"/>
        <end position="91"/>
    </location>
</feature>
<evidence type="ECO:0000313" key="2">
    <source>
        <dbReference type="EMBL" id="GIY58733.1"/>
    </source>
</evidence>
<reference evidence="2 3" key="1">
    <citation type="submission" date="2021-06" db="EMBL/GenBank/DDBJ databases">
        <title>Caerostris extrusa draft genome.</title>
        <authorList>
            <person name="Kono N."/>
            <person name="Arakawa K."/>
        </authorList>
    </citation>
    <scope>NUCLEOTIDE SEQUENCE [LARGE SCALE GENOMIC DNA]</scope>
</reference>
<dbReference type="EMBL" id="BPLR01013095">
    <property type="protein sequence ID" value="GIY58733.1"/>
    <property type="molecule type" value="Genomic_DNA"/>
</dbReference>